<proteinExistence type="predicted"/>
<name>A0A0B7BWK9_9EUPU</name>
<sequence length="74" mass="8428">LLFFAHLEGPRQHIGVYQVNLPYQHDCNAVVVWCQNSFLGKLSFKTNESTLLDLFTVCLLINQPRLSCSSALKF</sequence>
<evidence type="ECO:0000313" key="1">
    <source>
        <dbReference type="EMBL" id="CEK97358.1"/>
    </source>
</evidence>
<feature type="non-terminal residue" evidence="1">
    <location>
        <position position="1"/>
    </location>
</feature>
<dbReference type="AlphaFoldDB" id="A0A0B7BWK9"/>
<protein>
    <submittedName>
        <fullName evidence="1">Uncharacterized protein</fullName>
    </submittedName>
</protein>
<dbReference type="EMBL" id="HACG01050493">
    <property type="protein sequence ID" value="CEK97358.1"/>
    <property type="molecule type" value="Transcribed_RNA"/>
</dbReference>
<gene>
    <name evidence="1" type="primary">ORF215544</name>
</gene>
<reference evidence="1" key="1">
    <citation type="submission" date="2014-12" db="EMBL/GenBank/DDBJ databases">
        <title>Insight into the proteome of Arion vulgaris.</title>
        <authorList>
            <person name="Aradska J."/>
            <person name="Bulat T."/>
            <person name="Smidak R."/>
            <person name="Sarate P."/>
            <person name="Gangsoo J."/>
            <person name="Sialana F."/>
            <person name="Bilban M."/>
            <person name="Lubec G."/>
        </authorList>
    </citation>
    <scope>NUCLEOTIDE SEQUENCE</scope>
    <source>
        <tissue evidence="1">Skin</tissue>
    </source>
</reference>
<accession>A0A0B7BWK9</accession>
<organism evidence="1">
    <name type="scientific">Arion vulgaris</name>
    <dbReference type="NCBI Taxonomy" id="1028688"/>
    <lineage>
        <taxon>Eukaryota</taxon>
        <taxon>Metazoa</taxon>
        <taxon>Spiralia</taxon>
        <taxon>Lophotrochozoa</taxon>
        <taxon>Mollusca</taxon>
        <taxon>Gastropoda</taxon>
        <taxon>Heterobranchia</taxon>
        <taxon>Euthyneura</taxon>
        <taxon>Panpulmonata</taxon>
        <taxon>Eupulmonata</taxon>
        <taxon>Stylommatophora</taxon>
        <taxon>Helicina</taxon>
        <taxon>Arionoidea</taxon>
        <taxon>Arionidae</taxon>
        <taxon>Arion</taxon>
    </lineage>
</organism>